<reference evidence="2 3" key="1">
    <citation type="journal article" date="2017" name="Int. J. Syst. Evol. Microbiol.">
        <title>Ramlibacter alkalitolerans sp. nov., alkali-tolerant bacterium isolated from soil of ginseng.</title>
        <authorList>
            <person name="Lee D.H."/>
            <person name="Cha C.J."/>
        </authorList>
    </citation>
    <scope>NUCLEOTIDE SEQUENCE [LARGE SCALE GENOMIC DNA]</scope>
    <source>
        <strain evidence="2 3">KACC 19305</strain>
    </source>
</reference>
<evidence type="ECO:0000256" key="1">
    <source>
        <dbReference type="SAM" id="MobiDB-lite"/>
    </source>
</evidence>
<evidence type="ECO:0000313" key="3">
    <source>
        <dbReference type="Proteomes" id="UP000622707"/>
    </source>
</evidence>
<organism evidence="2 3">
    <name type="scientific">Ramlibacter alkalitolerans</name>
    <dbReference type="NCBI Taxonomy" id="2039631"/>
    <lineage>
        <taxon>Bacteria</taxon>
        <taxon>Pseudomonadati</taxon>
        <taxon>Pseudomonadota</taxon>
        <taxon>Betaproteobacteria</taxon>
        <taxon>Burkholderiales</taxon>
        <taxon>Comamonadaceae</taxon>
        <taxon>Ramlibacter</taxon>
    </lineage>
</organism>
<evidence type="ECO:0008006" key="4">
    <source>
        <dbReference type="Google" id="ProtNLM"/>
    </source>
</evidence>
<keyword evidence="3" id="KW-1185">Reference proteome</keyword>
<protein>
    <recommendedName>
        <fullName evidence="4">Transposase</fullName>
    </recommendedName>
</protein>
<dbReference type="Proteomes" id="UP000622707">
    <property type="component" value="Unassembled WGS sequence"/>
</dbReference>
<dbReference type="RefSeq" id="WP_201690852.1">
    <property type="nucleotide sequence ID" value="NZ_JAEQND010000008.1"/>
</dbReference>
<accession>A0ABS1JQW6</accession>
<gene>
    <name evidence="2" type="ORF">JI746_16095</name>
</gene>
<dbReference type="EMBL" id="JAEQND010000008">
    <property type="protein sequence ID" value="MBL0426637.1"/>
    <property type="molecule type" value="Genomic_DNA"/>
</dbReference>
<evidence type="ECO:0000313" key="2">
    <source>
        <dbReference type="EMBL" id="MBL0426637.1"/>
    </source>
</evidence>
<feature type="region of interest" description="Disordered" evidence="1">
    <location>
        <begin position="1"/>
        <end position="21"/>
    </location>
</feature>
<sequence length="55" mass="5816">MKVQPSYSAPPGHRSGKGSNSVLRYLLRDLAQKPMVAAGKPAASGAAPRMAHPFR</sequence>
<comment type="caution">
    <text evidence="2">The sequence shown here is derived from an EMBL/GenBank/DDBJ whole genome shotgun (WGS) entry which is preliminary data.</text>
</comment>
<proteinExistence type="predicted"/>
<name>A0ABS1JQW6_9BURK</name>